<evidence type="ECO:0000256" key="1">
    <source>
        <dbReference type="ARBA" id="ARBA00004167"/>
    </source>
</evidence>
<evidence type="ECO:0000256" key="4">
    <source>
        <dbReference type="ARBA" id="ARBA00022989"/>
    </source>
</evidence>
<keyword evidence="5 6" id="KW-0472">Membrane</keyword>
<dbReference type="InterPro" id="IPR007156">
    <property type="entry name" value="MamQ_LemA"/>
</dbReference>
<feature type="transmembrane region" description="Helical" evidence="6">
    <location>
        <begin position="228"/>
        <end position="248"/>
    </location>
</feature>
<keyword evidence="8" id="KW-1185">Reference proteome</keyword>
<evidence type="ECO:0000256" key="3">
    <source>
        <dbReference type="ARBA" id="ARBA00022692"/>
    </source>
</evidence>
<feature type="transmembrane region" description="Helical" evidence="6">
    <location>
        <begin position="567"/>
        <end position="588"/>
    </location>
</feature>
<accession>A0ABY6MZK7</accession>
<evidence type="ECO:0000256" key="5">
    <source>
        <dbReference type="ARBA" id="ARBA00023136"/>
    </source>
</evidence>
<feature type="transmembrane region" description="Helical" evidence="6">
    <location>
        <begin position="349"/>
        <end position="369"/>
    </location>
</feature>
<keyword evidence="3 6" id="KW-0812">Transmembrane</keyword>
<dbReference type="RefSeq" id="WP_265046771.1">
    <property type="nucleotide sequence ID" value="NZ_CP100390.1"/>
</dbReference>
<dbReference type="Proteomes" id="UP001163739">
    <property type="component" value="Chromosome"/>
</dbReference>
<dbReference type="PANTHER" id="PTHR34478:SF1">
    <property type="entry name" value="PROTEIN LEMA"/>
    <property type="match status" value="1"/>
</dbReference>
<comment type="subcellular location">
    <subcellularLocation>
        <location evidence="1">Membrane</location>
        <topology evidence="1">Single-pass membrane protein</topology>
    </subcellularLocation>
</comment>
<dbReference type="SUPFAM" id="SSF140478">
    <property type="entry name" value="LemA-like"/>
    <property type="match status" value="1"/>
</dbReference>
<dbReference type="EMBL" id="CP100390">
    <property type="protein sequence ID" value="UZE95281.1"/>
    <property type="molecule type" value="Genomic_DNA"/>
</dbReference>
<evidence type="ECO:0000256" key="2">
    <source>
        <dbReference type="ARBA" id="ARBA00008854"/>
    </source>
</evidence>
<evidence type="ECO:0000313" key="7">
    <source>
        <dbReference type="EMBL" id="UZE95281.1"/>
    </source>
</evidence>
<dbReference type="Gene3D" id="1.20.1440.20">
    <property type="entry name" value="LemA-like domain"/>
    <property type="match status" value="1"/>
</dbReference>
<reference evidence="7" key="1">
    <citation type="submission" date="2022-06" db="EMBL/GenBank/DDBJ databases">
        <title>Alkalimarinus sp. nov., isolated from gut of a Alitta virens.</title>
        <authorList>
            <person name="Yang A.I."/>
            <person name="Shin N.-R."/>
        </authorList>
    </citation>
    <scope>NUCLEOTIDE SEQUENCE</scope>
    <source>
        <strain evidence="7">A2M4</strain>
    </source>
</reference>
<dbReference type="InterPro" id="IPR023353">
    <property type="entry name" value="LemA-like_dom_sf"/>
</dbReference>
<dbReference type="Pfam" id="PF04011">
    <property type="entry name" value="LemA"/>
    <property type="match status" value="1"/>
</dbReference>
<organism evidence="7 8">
    <name type="scientific">Alkalimarinus alittae</name>
    <dbReference type="NCBI Taxonomy" id="2961619"/>
    <lineage>
        <taxon>Bacteria</taxon>
        <taxon>Pseudomonadati</taxon>
        <taxon>Pseudomonadota</taxon>
        <taxon>Gammaproteobacteria</taxon>
        <taxon>Alteromonadales</taxon>
        <taxon>Alteromonadaceae</taxon>
        <taxon>Alkalimarinus</taxon>
    </lineage>
</organism>
<comment type="similarity">
    <text evidence="2">Belongs to the LemA family.</text>
</comment>
<dbReference type="PANTHER" id="PTHR34478">
    <property type="entry name" value="PROTEIN LEMA"/>
    <property type="match status" value="1"/>
</dbReference>
<feature type="transmembrane region" description="Helical" evidence="6">
    <location>
        <begin position="540"/>
        <end position="561"/>
    </location>
</feature>
<name>A0ABY6MZK7_9ALTE</name>
<feature type="transmembrane region" description="Helical" evidence="6">
    <location>
        <begin position="203"/>
        <end position="223"/>
    </location>
</feature>
<evidence type="ECO:0000313" key="8">
    <source>
        <dbReference type="Proteomes" id="UP001163739"/>
    </source>
</evidence>
<protein>
    <submittedName>
        <fullName evidence="7">LemA family protein</fullName>
    </submittedName>
</protein>
<gene>
    <name evidence="7" type="ORF">NKI27_14590</name>
</gene>
<proteinExistence type="inferred from homology"/>
<keyword evidence="4 6" id="KW-1133">Transmembrane helix</keyword>
<evidence type="ECO:0000256" key="6">
    <source>
        <dbReference type="SAM" id="Phobius"/>
    </source>
</evidence>
<sequence length="732" mass="82880">MKKLLTTTPIFILITAALCFVSFMLLTKGFNEIEHIRQLERIPEISINTVLTGEVSIKGEVKPLAPLIDSPYTATPSVYYRFLHEEERVDSDGDSYWATLVDEAQTSDFSVSDTTGSIDVSTSENSLTPILWTMPSAMRKTLGKNRYTEWRIEPDQTVHVIAYAINEGDTTKLSFTPEGLYSPIVTQYSPMYEREQMGKNGIIFIWVGLVALAFSIFSIVWVLKIHSVIAYLSMLTIALTLVLVQLGISMLSNDIKASVTRLYAQYDAVQQALNDVNEPAPKRLSGLKVNLALYQAQLGHQLDRFPDNVVGWLIDADTNLKQLALNNTEKAQLTHRLSNIKKTTLSEPWVKWVPLMAFIIMFAGSYFGFRKIRFKRFIESIPTSKISGVVYGLAEIKGEIENLTETNILTTPVSAKQSVWYYYKKEEKRKSGKDDKWVILKEETKSVPFSAFDHTGKIKIIADNADVISKHKKVTREGRYRYTEQYLKPNETLYAIGSAKIDPNDHSRLLIGNGDKSEPFILSNYSEQHVMLHKARSGMILLNIAFSALLLGVLLLFASSGNISPDSFLMAALSAPILMMILMAILHYNDILFLRQRVERNIANINVILQKRFDLIPILEKTVKQYLAHEGSSLSQVSQLRSLYNPNNEQTGSHDQSLSTQIRLLIEKYPELKSHQMIKPLMDATITLEDELSVMRSGYLDAVEIYNSRICSFPDVMLAHVFGFKEHTVRSW</sequence>